<reference evidence="2 3" key="1">
    <citation type="submission" date="2020-08" db="EMBL/GenBank/DDBJ databases">
        <title>Novel species isolated from subtropical streams in China.</title>
        <authorList>
            <person name="Lu H."/>
        </authorList>
    </citation>
    <scope>NUCLEOTIDE SEQUENCE [LARGE SCALE GENOMIC DNA]</scope>
    <source>
        <strain evidence="2 3">KCTC 52442</strain>
    </source>
</reference>
<evidence type="ECO:0000313" key="3">
    <source>
        <dbReference type="Proteomes" id="UP000643610"/>
    </source>
</evidence>
<evidence type="ECO:0000256" key="1">
    <source>
        <dbReference type="SAM" id="Phobius"/>
    </source>
</evidence>
<keyword evidence="3" id="KW-1185">Reference proteome</keyword>
<comment type="caution">
    <text evidence="2">The sequence shown here is derived from an EMBL/GenBank/DDBJ whole genome shotgun (WGS) entry which is preliminary data.</text>
</comment>
<dbReference type="RefSeq" id="WP_186892644.1">
    <property type="nucleotide sequence ID" value="NZ_JACOFU010000011.1"/>
</dbReference>
<keyword evidence="1" id="KW-1133">Transmembrane helix</keyword>
<sequence length="191" mass="21069">MKNCLKCGHQRLPSDQGSELECPKCGAIYAKVEAALAEKRRVELNQAHTQKNTSASKTKTTTSSKKKIFLIAFLLIAGSALFAWSTNPDYIENKLAERRLLSVAKENLLDPESANFRNLKVAKLKYGNDGTTKNYALCGEMNAKNKFGAYTGFEKFAVGNNSAGKPELYTQKSEKTDVEWLIYAGLVGCET</sequence>
<proteinExistence type="predicted"/>
<dbReference type="Proteomes" id="UP000643610">
    <property type="component" value="Unassembled WGS sequence"/>
</dbReference>
<accession>A0ABR6XVU2</accession>
<feature type="transmembrane region" description="Helical" evidence="1">
    <location>
        <begin position="68"/>
        <end position="85"/>
    </location>
</feature>
<dbReference type="EMBL" id="JACOFU010000011">
    <property type="protein sequence ID" value="MBC3833595.1"/>
    <property type="molecule type" value="Genomic_DNA"/>
</dbReference>
<name>A0ABR6XVU2_9BURK</name>
<keyword evidence="1" id="KW-0812">Transmembrane</keyword>
<keyword evidence="1" id="KW-0472">Membrane</keyword>
<organism evidence="2 3">
    <name type="scientific">Undibacterium amnicola</name>
    <dbReference type="NCBI Taxonomy" id="1834038"/>
    <lineage>
        <taxon>Bacteria</taxon>
        <taxon>Pseudomonadati</taxon>
        <taxon>Pseudomonadota</taxon>
        <taxon>Betaproteobacteria</taxon>
        <taxon>Burkholderiales</taxon>
        <taxon>Oxalobacteraceae</taxon>
        <taxon>Undibacterium</taxon>
    </lineage>
</organism>
<gene>
    <name evidence="2" type="ORF">H8K33_18965</name>
</gene>
<evidence type="ECO:0008006" key="4">
    <source>
        <dbReference type="Google" id="ProtNLM"/>
    </source>
</evidence>
<evidence type="ECO:0000313" key="2">
    <source>
        <dbReference type="EMBL" id="MBC3833595.1"/>
    </source>
</evidence>
<protein>
    <recommendedName>
        <fullName evidence="4">Zinc ribbon domain-containing protein</fullName>
    </recommendedName>
</protein>